<gene>
    <name evidence="5" type="ORF">CDV52_09490</name>
</gene>
<accession>A0A212ARP2</accession>
<dbReference type="SUPFAM" id="SSF53448">
    <property type="entry name" value="Nucleotide-diphospho-sugar transferases"/>
    <property type="match status" value="1"/>
</dbReference>
<dbReference type="PANTHER" id="PTHR43179:SF12">
    <property type="entry name" value="GALACTOFURANOSYLTRANSFERASE GLFT2"/>
    <property type="match status" value="1"/>
</dbReference>
<feature type="domain" description="Glycosyltransferase 2-like" evidence="4">
    <location>
        <begin position="4"/>
        <end position="120"/>
    </location>
</feature>
<dbReference type="Gene3D" id="3.90.550.10">
    <property type="entry name" value="Spore Coat Polysaccharide Biosynthesis Protein SpsA, Chain A"/>
    <property type="match status" value="1"/>
</dbReference>
<evidence type="ECO:0000256" key="2">
    <source>
        <dbReference type="ARBA" id="ARBA00022676"/>
    </source>
</evidence>
<evidence type="ECO:0000256" key="3">
    <source>
        <dbReference type="ARBA" id="ARBA00022679"/>
    </source>
</evidence>
<evidence type="ECO:0000313" key="6">
    <source>
        <dbReference type="Proteomes" id="UP000196640"/>
    </source>
</evidence>
<dbReference type="PANTHER" id="PTHR43179">
    <property type="entry name" value="RHAMNOSYLTRANSFERASE WBBL"/>
    <property type="match status" value="1"/>
</dbReference>
<keyword evidence="3" id="KW-0808">Transferase</keyword>
<proteinExistence type="inferred from homology"/>
<dbReference type="GO" id="GO:0016757">
    <property type="term" value="F:glycosyltransferase activity"/>
    <property type="evidence" value="ECO:0007669"/>
    <property type="project" value="UniProtKB-KW"/>
</dbReference>
<organism evidence="5 6">
    <name type="scientific">Haematobacter missouriensis</name>
    <dbReference type="NCBI Taxonomy" id="366616"/>
    <lineage>
        <taxon>Bacteria</taxon>
        <taxon>Pseudomonadati</taxon>
        <taxon>Pseudomonadota</taxon>
        <taxon>Alphaproteobacteria</taxon>
        <taxon>Rhodobacterales</taxon>
        <taxon>Paracoccaceae</taxon>
        <taxon>Haematobacter</taxon>
    </lineage>
</organism>
<keyword evidence="2" id="KW-0328">Glycosyltransferase</keyword>
<dbReference type="CDD" id="cd00761">
    <property type="entry name" value="Glyco_tranf_GTA_type"/>
    <property type="match status" value="1"/>
</dbReference>
<dbReference type="InterPro" id="IPR001173">
    <property type="entry name" value="Glyco_trans_2-like"/>
</dbReference>
<dbReference type="EMBL" id="NIPX01000010">
    <property type="protein sequence ID" value="OWJ84105.1"/>
    <property type="molecule type" value="Genomic_DNA"/>
</dbReference>
<comment type="caution">
    <text evidence="5">The sequence shown here is derived from an EMBL/GenBank/DDBJ whole genome shotgun (WGS) entry which is preliminary data.</text>
</comment>
<dbReference type="InterPro" id="IPR029044">
    <property type="entry name" value="Nucleotide-diphossugar_trans"/>
</dbReference>
<dbReference type="Proteomes" id="UP000196640">
    <property type="component" value="Unassembled WGS sequence"/>
</dbReference>
<dbReference type="AlphaFoldDB" id="A0A212ARP2"/>
<evidence type="ECO:0000313" key="5">
    <source>
        <dbReference type="EMBL" id="OWJ84105.1"/>
    </source>
</evidence>
<dbReference type="RefSeq" id="WP_088233649.1">
    <property type="nucleotide sequence ID" value="NZ_NIPX01000010.1"/>
</dbReference>
<dbReference type="Pfam" id="PF00535">
    <property type="entry name" value="Glycos_transf_2"/>
    <property type="match status" value="1"/>
</dbReference>
<evidence type="ECO:0000259" key="4">
    <source>
        <dbReference type="Pfam" id="PF00535"/>
    </source>
</evidence>
<name>A0A212ARP2_9RHOB</name>
<comment type="similarity">
    <text evidence="1">Belongs to the glycosyltransferase 2 family.</text>
</comment>
<sequence length="353" mass="39771">MRYSCVIVTRNRLDALRLSLPAILRQTRRPSEIIVVDSSDDPEPIRQIVQGLGPMTDVPISYFQSAPGMTRQRNIGLAHVTGEVVMFPDDDSLLYPDAMEHIMRVYERDVEGIVGGVCAAEATRPNETAGLAQPGAYRRRRIEGVALALWPYRARLERQFFPDPFLTLAALKQQRLPTPSWLESERAIAVPYMTGFRMSFRTDLIRRLGFDEGLGRYALFEDIDASLRILDSHCLVAAEDAFIYHHKAPERRDSGRAMGAMHILNRAYVLAKDRVSDPADWARVQEDAKRFATYKTLNYRLRANPGFGQDRLQGAKTASALQGRLFSTPRKELPKVYAQIKELCLSSSSSALA</sequence>
<dbReference type="OrthoDB" id="8404680at2"/>
<reference evidence="5 6" key="1">
    <citation type="submission" date="2016-11" db="EMBL/GenBank/DDBJ databases">
        <title>Comparison of Traditional DNA-DNA Hybridization with In Silico Genomic Analysis.</title>
        <authorList>
            <person name="Nicholson A.C."/>
            <person name="Sammons S."/>
            <person name="Humrighouse B.W."/>
            <person name="Graziano J."/>
            <person name="Lasker B."/>
            <person name="Whitney A.M."/>
            <person name="Mcquiston J.R."/>
        </authorList>
    </citation>
    <scope>NUCLEOTIDE SEQUENCE [LARGE SCALE GENOMIC DNA]</scope>
    <source>
        <strain evidence="5 6">H2381</strain>
    </source>
</reference>
<evidence type="ECO:0000256" key="1">
    <source>
        <dbReference type="ARBA" id="ARBA00006739"/>
    </source>
</evidence>
<protein>
    <recommendedName>
        <fullName evidence="4">Glycosyltransferase 2-like domain-containing protein</fullName>
    </recommendedName>
</protein>